<dbReference type="HOGENOM" id="CLU_171950_0_0_1"/>
<evidence type="ECO:0000313" key="1">
    <source>
        <dbReference type="EMBL" id="KIL57396.1"/>
    </source>
</evidence>
<sequence length="112" mass="12432">MEFERHVKDLLCSQSLELTPSSLTCSFLGFSLYHMALLMAPGSETILMADTLNSCSGVLLQYFGLLTSLSIIPLELEDYAKKFSHLLVNLEKRMAPQSACKLLGLYCKYSSA</sequence>
<evidence type="ECO:0000313" key="2">
    <source>
        <dbReference type="Proteomes" id="UP000054549"/>
    </source>
</evidence>
<dbReference type="EMBL" id="KN818372">
    <property type="protein sequence ID" value="KIL57396.1"/>
    <property type="molecule type" value="Genomic_DNA"/>
</dbReference>
<dbReference type="Proteomes" id="UP000054549">
    <property type="component" value="Unassembled WGS sequence"/>
</dbReference>
<gene>
    <name evidence="1" type="ORF">M378DRAFT_171830</name>
</gene>
<accession>A0A0C2WL34</accession>
<keyword evidence="2" id="KW-1185">Reference proteome</keyword>
<dbReference type="AlphaFoldDB" id="A0A0C2WL34"/>
<reference evidence="1 2" key="1">
    <citation type="submission" date="2014-04" db="EMBL/GenBank/DDBJ databases">
        <title>Evolutionary Origins and Diversification of the Mycorrhizal Mutualists.</title>
        <authorList>
            <consortium name="DOE Joint Genome Institute"/>
            <consortium name="Mycorrhizal Genomics Consortium"/>
            <person name="Kohler A."/>
            <person name="Kuo A."/>
            <person name="Nagy L.G."/>
            <person name="Floudas D."/>
            <person name="Copeland A."/>
            <person name="Barry K.W."/>
            <person name="Cichocki N."/>
            <person name="Veneault-Fourrey C."/>
            <person name="LaButti K."/>
            <person name="Lindquist E.A."/>
            <person name="Lipzen A."/>
            <person name="Lundell T."/>
            <person name="Morin E."/>
            <person name="Murat C."/>
            <person name="Riley R."/>
            <person name="Ohm R."/>
            <person name="Sun H."/>
            <person name="Tunlid A."/>
            <person name="Henrissat B."/>
            <person name="Grigoriev I.V."/>
            <person name="Hibbett D.S."/>
            <person name="Martin F."/>
        </authorList>
    </citation>
    <scope>NUCLEOTIDE SEQUENCE [LARGE SCALE GENOMIC DNA]</scope>
    <source>
        <strain evidence="1 2">Koide BX008</strain>
    </source>
</reference>
<feature type="non-terminal residue" evidence="1">
    <location>
        <position position="112"/>
    </location>
</feature>
<dbReference type="InParanoid" id="A0A0C2WL34"/>
<organism evidence="1 2">
    <name type="scientific">Amanita muscaria (strain Koide BX008)</name>
    <dbReference type="NCBI Taxonomy" id="946122"/>
    <lineage>
        <taxon>Eukaryota</taxon>
        <taxon>Fungi</taxon>
        <taxon>Dikarya</taxon>
        <taxon>Basidiomycota</taxon>
        <taxon>Agaricomycotina</taxon>
        <taxon>Agaricomycetes</taxon>
        <taxon>Agaricomycetidae</taxon>
        <taxon>Agaricales</taxon>
        <taxon>Pluteineae</taxon>
        <taxon>Amanitaceae</taxon>
        <taxon>Amanita</taxon>
    </lineage>
</organism>
<proteinExistence type="predicted"/>
<name>A0A0C2WL34_AMAMK</name>
<protein>
    <submittedName>
        <fullName evidence="1">Uncharacterized protein</fullName>
    </submittedName>
</protein>